<proteinExistence type="predicted"/>
<protein>
    <submittedName>
        <fullName evidence="6">Putative secreted metalloprotease</fullName>
    </submittedName>
</protein>
<dbReference type="STRING" id="926571.NVIE_007800"/>
<dbReference type="Proteomes" id="UP000027093">
    <property type="component" value="Chromosome"/>
</dbReference>
<gene>
    <name evidence="6" type="ORF">NVIE_007800</name>
</gene>
<dbReference type="AlphaFoldDB" id="A0A060HEA4"/>
<name>A0A060HEA4_9ARCH</name>
<evidence type="ECO:0000256" key="3">
    <source>
        <dbReference type="ARBA" id="ARBA00022801"/>
    </source>
</evidence>
<keyword evidence="6" id="KW-0482">Metalloprotease</keyword>
<evidence type="ECO:0000256" key="1">
    <source>
        <dbReference type="ARBA" id="ARBA00022670"/>
    </source>
</evidence>
<keyword evidence="2" id="KW-0479">Metal-binding</keyword>
<evidence type="ECO:0000313" key="7">
    <source>
        <dbReference type="Proteomes" id="UP000027093"/>
    </source>
</evidence>
<dbReference type="GO" id="GO:0004222">
    <property type="term" value="F:metalloendopeptidase activity"/>
    <property type="evidence" value="ECO:0007669"/>
    <property type="project" value="InterPro"/>
</dbReference>
<dbReference type="InterPro" id="IPR001818">
    <property type="entry name" value="Pept_M10_metallopeptidase"/>
</dbReference>
<dbReference type="SUPFAM" id="SSF55486">
    <property type="entry name" value="Metalloproteases ('zincins'), catalytic domain"/>
    <property type="match status" value="1"/>
</dbReference>
<accession>A0A060HEA4</accession>
<organism evidence="6 7">
    <name type="scientific">Nitrososphaera viennensis EN76</name>
    <dbReference type="NCBI Taxonomy" id="926571"/>
    <lineage>
        <taxon>Archaea</taxon>
        <taxon>Nitrososphaerota</taxon>
        <taxon>Nitrososphaeria</taxon>
        <taxon>Nitrososphaerales</taxon>
        <taxon>Nitrososphaeraceae</taxon>
        <taxon>Nitrososphaera</taxon>
    </lineage>
</organism>
<dbReference type="HOGENOM" id="CLU_1217617_0_0_2"/>
<dbReference type="EMBL" id="CP007536">
    <property type="protein sequence ID" value="AIC14994.1"/>
    <property type="molecule type" value="Genomic_DNA"/>
</dbReference>
<dbReference type="InterPro" id="IPR024079">
    <property type="entry name" value="MetalloPept_cat_dom_sf"/>
</dbReference>
<evidence type="ECO:0000313" key="6">
    <source>
        <dbReference type="EMBL" id="AIC14994.1"/>
    </source>
</evidence>
<keyword evidence="4" id="KW-0862">Zinc</keyword>
<dbReference type="Gene3D" id="3.40.390.10">
    <property type="entry name" value="Collagenase (Catalytic Domain)"/>
    <property type="match status" value="1"/>
</dbReference>
<dbReference type="OrthoDB" id="9634at2157"/>
<dbReference type="RefSeq" id="WP_075054099.1">
    <property type="nucleotide sequence ID" value="NZ_CP007536.1"/>
</dbReference>
<dbReference type="Pfam" id="PF00413">
    <property type="entry name" value="Peptidase_M10"/>
    <property type="match status" value="1"/>
</dbReference>
<sequence length="232" mass="26025">MLRVLVPAFLFIATLLSLVLFLPSASAVQYYKEQTDFTETKVPTSGFTWSDSLHVCIFKQAGVPNSYYAWAKLAVQEWRQALREYTGDQQGWTMTARYSPSELQMGGCNVRVHIYNTYKDFPEYPRQTGAYTAVQYTGGDAESANVYLSPQVLHGDGKTEIKLPNYAFRNSAVHEMGHVLGLGHMGTEKGYLMSPVFDYFEHSDQLPITTLELSALVGLYGTDGFERTISIL</sequence>
<keyword evidence="3" id="KW-0378">Hydrolase</keyword>
<keyword evidence="1 6" id="KW-0645">Protease</keyword>
<dbReference type="GO" id="GO:0031012">
    <property type="term" value="C:extracellular matrix"/>
    <property type="evidence" value="ECO:0007669"/>
    <property type="project" value="InterPro"/>
</dbReference>
<reference evidence="6 7" key="1">
    <citation type="journal article" date="2014" name="Int. J. Syst. Evol. Microbiol.">
        <title>Nitrososphaera viennensis gen. nov., sp. nov., an aerobic and mesophilic, ammonia-oxidizing archaeon from soil and a member of the archaeal phylum Thaumarchaeota.</title>
        <authorList>
            <person name="Stieglmeier M."/>
            <person name="Klingl A."/>
            <person name="Alves R.J."/>
            <person name="Rittmann S.K."/>
            <person name="Melcher M."/>
            <person name="Leisch N."/>
            <person name="Schleper C."/>
        </authorList>
    </citation>
    <scope>NUCLEOTIDE SEQUENCE [LARGE SCALE GENOMIC DNA]</scope>
    <source>
        <strain evidence="6">EN76</strain>
    </source>
</reference>
<evidence type="ECO:0000259" key="5">
    <source>
        <dbReference type="Pfam" id="PF00413"/>
    </source>
</evidence>
<feature type="domain" description="Peptidase M10 metallopeptidase" evidence="5">
    <location>
        <begin position="166"/>
        <end position="220"/>
    </location>
</feature>
<evidence type="ECO:0000256" key="2">
    <source>
        <dbReference type="ARBA" id="ARBA00022723"/>
    </source>
</evidence>
<dbReference type="GO" id="GO:0006508">
    <property type="term" value="P:proteolysis"/>
    <property type="evidence" value="ECO:0007669"/>
    <property type="project" value="UniProtKB-KW"/>
</dbReference>
<dbReference type="KEGG" id="nvn:NVIE_007800"/>
<dbReference type="GO" id="GO:0008270">
    <property type="term" value="F:zinc ion binding"/>
    <property type="evidence" value="ECO:0007669"/>
    <property type="project" value="InterPro"/>
</dbReference>
<dbReference type="GeneID" id="41598006"/>
<keyword evidence="7" id="KW-1185">Reference proteome</keyword>
<evidence type="ECO:0000256" key="4">
    <source>
        <dbReference type="ARBA" id="ARBA00022833"/>
    </source>
</evidence>